<gene>
    <name evidence="2" type="ORF">S03H2_14331</name>
</gene>
<proteinExistence type="predicted"/>
<accession>X1FET5</accession>
<comment type="caution">
    <text evidence="2">The sequence shown here is derived from an EMBL/GenBank/DDBJ whole genome shotgun (WGS) entry which is preliminary data.</text>
</comment>
<feature type="transmembrane region" description="Helical" evidence="1">
    <location>
        <begin position="93"/>
        <end position="116"/>
    </location>
</feature>
<dbReference type="AlphaFoldDB" id="X1FET5"/>
<evidence type="ECO:0000256" key="1">
    <source>
        <dbReference type="SAM" id="Phobius"/>
    </source>
</evidence>
<keyword evidence="1" id="KW-0812">Transmembrane</keyword>
<reference evidence="2" key="1">
    <citation type="journal article" date="2014" name="Front. Microbiol.">
        <title>High frequency of phylogenetically diverse reductive dehalogenase-homologous genes in deep subseafloor sedimentary metagenomes.</title>
        <authorList>
            <person name="Kawai M."/>
            <person name="Futagami T."/>
            <person name="Toyoda A."/>
            <person name="Takaki Y."/>
            <person name="Nishi S."/>
            <person name="Hori S."/>
            <person name="Arai W."/>
            <person name="Tsubouchi T."/>
            <person name="Morono Y."/>
            <person name="Uchiyama I."/>
            <person name="Ito T."/>
            <person name="Fujiyama A."/>
            <person name="Inagaki F."/>
            <person name="Takami H."/>
        </authorList>
    </citation>
    <scope>NUCLEOTIDE SEQUENCE</scope>
    <source>
        <strain evidence="2">Expedition CK06-06</strain>
    </source>
</reference>
<sequence length="126" mass="14464">MLGAFILPFFILSWLLGLFGIFILGYRIIREVVVDYLSTKYSIGAQAAILTLREINLTPHVLVFLGLTLFLFGLFFTLIALSNVKEKQYKRVGVFTLGFYLIFYLLAYPIILIISLTKFLKGKKTW</sequence>
<feature type="transmembrane region" description="Helical" evidence="1">
    <location>
        <begin position="6"/>
        <end position="29"/>
    </location>
</feature>
<keyword evidence="1" id="KW-1133">Transmembrane helix</keyword>
<protein>
    <submittedName>
        <fullName evidence="2">Uncharacterized protein</fullName>
    </submittedName>
</protein>
<name>X1FET5_9ZZZZ</name>
<organism evidence="2">
    <name type="scientific">marine sediment metagenome</name>
    <dbReference type="NCBI Taxonomy" id="412755"/>
    <lineage>
        <taxon>unclassified sequences</taxon>
        <taxon>metagenomes</taxon>
        <taxon>ecological metagenomes</taxon>
    </lineage>
</organism>
<dbReference type="EMBL" id="BARU01007272">
    <property type="protein sequence ID" value="GAH43457.1"/>
    <property type="molecule type" value="Genomic_DNA"/>
</dbReference>
<keyword evidence="1" id="KW-0472">Membrane</keyword>
<evidence type="ECO:0000313" key="2">
    <source>
        <dbReference type="EMBL" id="GAH43457.1"/>
    </source>
</evidence>
<feature type="transmembrane region" description="Helical" evidence="1">
    <location>
        <begin position="61"/>
        <end position="81"/>
    </location>
</feature>